<proteinExistence type="predicted"/>
<feature type="transmembrane region" description="Helical" evidence="1">
    <location>
        <begin position="7"/>
        <end position="40"/>
    </location>
</feature>
<protein>
    <submittedName>
        <fullName evidence="2">Uncharacterized protein</fullName>
    </submittedName>
</protein>
<reference evidence="2" key="1">
    <citation type="journal article" date="2020" name="Nature">
        <title>Giant virus diversity and host interactions through global metagenomics.</title>
        <authorList>
            <person name="Schulz F."/>
            <person name="Roux S."/>
            <person name="Paez-Espino D."/>
            <person name="Jungbluth S."/>
            <person name="Walsh D.A."/>
            <person name="Denef V.J."/>
            <person name="McMahon K.D."/>
            <person name="Konstantinidis K.T."/>
            <person name="Eloe-Fadrosh E.A."/>
            <person name="Kyrpides N.C."/>
            <person name="Woyke T."/>
        </authorList>
    </citation>
    <scope>NUCLEOTIDE SEQUENCE</scope>
    <source>
        <strain evidence="2">GVMAG-M-3300027736-24</strain>
    </source>
</reference>
<dbReference type="AlphaFoldDB" id="A0A6C0JJX2"/>
<keyword evidence="1" id="KW-0472">Membrane</keyword>
<name>A0A6C0JJX2_9ZZZZ</name>
<evidence type="ECO:0000256" key="1">
    <source>
        <dbReference type="SAM" id="Phobius"/>
    </source>
</evidence>
<organism evidence="2">
    <name type="scientific">viral metagenome</name>
    <dbReference type="NCBI Taxonomy" id="1070528"/>
    <lineage>
        <taxon>unclassified sequences</taxon>
        <taxon>metagenomes</taxon>
        <taxon>organismal metagenomes</taxon>
    </lineage>
</organism>
<accession>A0A6C0JJX2</accession>
<feature type="transmembrane region" description="Helical" evidence="1">
    <location>
        <begin position="52"/>
        <end position="76"/>
    </location>
</feature>
<keyword evidence="1" id="KW-0812">Transmembrane</keyword>
<sequence length="87" mass="9956">MVSPSIFCVLIFVATNVPFIVVEILLFPMFTGWPFILFILLVNSVPNRIVDILLLPMVISFELLPICMFSPFMLLTDKLPRILVEML</sequence>
<evidence type="ECO:0000313" key="2">
    <source>
        <dbReference type="EMBL" id="QHU05673.1"/>
    </source>
</evidence>
<dbReference type="EMBL" id="MN740417">
    <property type="protein sequence ID" value="QHU05673.1"/>
    <property type="molecule type" value="Genomic_DNA"/>
</dbReference>
<keyword evidence="1" id="KW-1133">Transmembrane helix</keyword>